<gene>
    <name evidence="1" type="primary">Dgri\GH24538</name>
    <name evidence="1" type="ORF">Dgri_GH24538</name>
</gene>
<name>B4JLW8_DROGR</name>
<proteinExistence type="predicted"/>
<sequence length="77" mass="8654">MGGKRLSSAEGSGATRVVYTRILADVLSSHDSVPISPFISFAEDVRMTETVLMVKSLYLWRRHQYKKCDSACHRTCC</sequence>
<reference evidence="1 2" key="1">
    <citation type="journal article" date="2007" name="Nature">
        <title>Evolution of genes and genomes on the Drosophila phylogeny.</title>
        <authorList>
            <consortium name="Drosophila 12 Genomes Consortium"/>
            <person name="Clark A.G."/>
            <person name="Eisen M.B."/>
            <person name="Smith D.R."/>
            <person name="Bergman C.M."/>
            <person name="Oliver B."/>
            <person name="Markow T.A."/>
            <person name="Kaufman T.C."/>
            <person name="Kellis M."/>
            <person name="Gelbart W."/>
            <person name="Iyer V.N."/>
            <person name="Pollard D.A."/>
            <person name="Sackton T.B."/>
            <person name="Larracuente A.M."/>
            <person name="Singh N.D."/>
            <person name="Abad J.P."/>
            <person name="Abt D.N."/>
            <person name="Adryan B."/>
            <person name="Aguade M."/>
            <person name="Akashi H."/>
            <person name="Anderson W.W."/>
            <person name="Aquadro C.F."/>
            <person name="Ardell D.H."/>
            <person name="Arguello R."/>
            <person name="Artieri C.G."/>
            <person name="Barbash D.A."/>
            <person name="Barker D."/>
            <person name="Barsanti P."/>
            <person name="Batterham P."/>
            <person name="Batzoglou S."/>
            <person name="Begun D."/>
            <person name="Bhutkar A."/>
            <person name="Blanco E."/>
            <person name="Bosak S.A."/>
            <person name="Bradley R.K."/>
            <person name="Brand A.D."/>
            <person name="Brent M.R."/>
            <person name="Brooks A.N."/>
            <person name="Brown R.H."/>
            <person name="Butlin R.K."/>
            <person name="Caggese C."/>
            <person name="Calvi B.R."/>
            <person name="Bernardo de Carvalho A."/>
            <person name="Caspi A."/>
            <person name="Castrezana S."/>
            <person name="Celniker S.E."/>
            <person name="Chang J.L."/>
            <person name="Chapple C."/>
            <person name="Chatterji S."/>
            <person name="Chinwalla A."/>
            <person name="Civetta A."/>
            <person name="Clifton S.W."/>
            <person name="Comeron J.M."/>
            <person name="Costello J.C."/>
            <person name="Coyne J.A."/>
            <person name="Daub J."/>
            <person name="David R.G."/>
            <person name="Delcher A.L."/>
            <person name="Delehaunty K."/>
            <person name="Do C.B."/>
            <person name="Ebling H."/>
            <person name="Edwards K."/>
            <person name="Eickbush T."/>
            <person name="Evans J.D."/>
            <person name="Filipski A."/>
            <person name="Findeiss S."/>
            <person name="Freyhult E."/>
            <person name="Fulton L."/>
            <person name="Fulton R."/>
            <person name="Garcia A.C."/>
            <person name="Gardiner A."/>
            <person name="Garfield D.A."/>
            <person name="Garvin B.E."/>
            <person name="Gibson G."/>
            <person name="Gilbert D."/>
            <person name="Gnerre S."/>
            <person name="Godfrey J."/>
            <person name="Good R."/>
            <person name="Gotea V."/>
            <person name="Gravely B."/>
            <person name="Greenberg A.J."/>
            <person name="Griffiths-Jones S."/>
            <person name="Gross S."/>
            <person name="Guigo R."/>
            <person name="Gustafson E.A."/>
            <person name="Haerty W."/>
            <person name="Hahn M.W."/>
            <person name="Halligan D.L."/>
            <person name="Halpern A.L."/>
            <person name="Halter G.M."/>
            <person name="Han M.V."/>
            <person name="Heger A."/>
            <person name="Hillier L."/>
            <person name="Hinrichs A.S."/>
            <person name="Holmes I."/>
            <person name="Hoskins R.A."/>
            <person name="Hubisz M.J."/>
            <person name="Hultmark D."/>
            <person name="Huntley M.A."/>
            <person name="Jaffe D.B."/>
            <person name="Jagadeeshan S."/>
            <person name="Jeck W.R."/>
            <person name="Johnson J."/>
            <person name="Jones C.D."/>
            <person name="Jordan W.C."/>
            <person name="Karpen G.H."/>
            <person name="Kataoka E."/>
            <person name="Keightley P.D."/>
            <person name="Kheradpour P."/>
            <person name="Kirkness E.F."/>
            <person name="Koerich L.B."/>
            <person name="Kristiansen K."/>
            <person name="Kudrna D."/>
            <person name="Kulathinal R.J."/>
            <person name="Kumar S."/>
            <person name="Kwok R."/>
            <person name="Lander E."/>
            <person name="Langley C.H."/>
            <person name="Lapoint R."/>
            <person name="Lazzaro B.P."/>
            <person name="Lee S.J."/>
            <person name="Levesque L."/>
            <person name="Li R."/>
            <person name="Lin C.F."/>
            <person name="Lin M.F."/>
            <person name="Lindblad-Toh K."/>
            <person name="Llopart A."/>
            <person name="Long M."/>
            <person name="Low L."/>
            <person name="Lozovsky E."/>
            <person name="Lu J."/>
            <person name="Luo M."/>
            <person name="Machado C.A."/>
            <person name="Makalowski W."/>
            <person name="Marzo M."/>
            <person name="Matsuda M."/>
            <person name="Matzkin L."/>
            <person name="McAllister B."/>
            <person name="McBride C.S."/>
            <person name="McKernan B."/>
            <person name="McKernan K."/>
            <person name="Mendez-Lago M."/>
            <person name="Minx P."/>
            <person name="Mollenhauer M.U."/>
            <person name="Montooth K."/>
            <person name="Mount S.M."/>
            <person name="Mu X."/>
            <person name="Myers E."/>
            <person name="Negre B."/>
            <person name="Newfeld S."/>
            <person name="Nielsen R."/>
            <person name="Noor M.A."/>
            <person name="O'Grady P."/>
            <person name="Pachter L."/>
            <person name="Papaceit M."/>
            <person name="Parisi M.J."/>
            <person name="Parisi M."/>
            <person name="Parts L."/>
            <person name="Pedersen J.S."/>
            <person name="Pesole G."/>
            <person name="Phillippy A.M."/>
            <person name="Ponting C.P."/>
            <person name="Pop M."/>
            <person name="Porcelli D."/>
            <person name="Powell J.R."/>
            <person name="Prohaska S."/>
            <person name="Pruitt K."/>
            <person name="Puig M."/>
            <person name="Quesneville H."/>
            <person name="Ram K.R."/>
            <person name="Rand D."/>
            <person name="Rasmussen M.D."/>
            <person name="Reed L.K."/>
            <person name="Reenan R."/>
            <person name="Reily A."/>
            <person name="Remington K.A."/>
            <person name="Rieger T.T."/>
            <person name="Ritchie M.G."/>
            <person name="Robin C."/>
            <person name="Rogers Y.H."/>
            <person name="Rohde C."/>
            <person name="Rozas J."/>
            <person name="Rubenfield M.J."/>
            <person name="Ruiz A."/>
            <person name="Russo S."/>
            <person name="Salzberg S.L."/>
            <person name="Sanchez-Gracia A."/>
            <person name="Saranga D.J."/>
            <person name="Sato H."/>
            <person name="Schaeffer S.W."/>
            <person name="Schatz M.C."/>
            <person name="Schlenke T."/>
            <person name="Schwartz R."/>
            <person name="Segarra C."/>
            <person name="Singh R.S."/>
            <person name="Sirot L."/>
            <person name="Sirota M."/>
            <person name="Sisneros N.B."/>
            <person name="Smith C.D."/>
            <person name="Smith T.F."/>
            <person name="Spieth J."/>
            <person name="Stage D.E."/>
            <person name="Stark A."/>
            <person name="Stephan W."/>
            <person name="Strausberg R.L."/>
            <person name="Strempel S."/>
            <person name="Sturgill D."/>
            <person name="Sutton G."/>
            <person name="Sutton G.G."/>
            <person name="Tao W."/>
            <person name="Teichmann S."/>
            <person name="Tobari Y.N."/>
            <person name="Tomimura Y."/>
            <person name="Tsolas J.M."/>
            <person name="Valente V.L."/>
            <person name="Venter E."/>
            <person name="Venter J.C."/>
            <person name="Vicario S."/>
            <person name="Vieira F.G."/>
            <person name="Vilella A.J."/>
            <person name="Villasante A."/>
            <person name="Walenz B."/>
            <person name="Wang J."/>
            <person name="Wasserman M."/>
            <person name="Watts T."/>
            <person name="Wilson D."/>
            <person name="Wilson R.K."/>
            <person name="Wing R.A."/>
            <person name="Wolfner M.F."/>
            <person name="Wong A."/>
            <person name="Wong G.K."/>
            <person name="Wu C.I."/>
            <person name="Wu G."/>
            <person name="Yamamoto D."/>
            <person name="Yang H.P."/>
            <person name="Yang S.P."/>
            <person name="Yorke J.A."/>
            <person name="Yoshida K."/>
            <person name="Zdobnov E."/>
            <person name="Zhang P."/>
            <person name="Zhang Y."/>
            <person name="Zimin A.V."/>
            <person name="Baldwin J."/>
            <person name="Abdouelleil A."/>
            <person name="Abdulkadir J."/>
            <person name="Abebe A."/>
            <person name="Abera B."/>
            <person name="Abreu J."/>
            <person name="Acer S.C."/>
            <person name="Aftuck L."/>
            <person name="Alexander A."/>
            <person name="An P."/>
            <person name="Anderson E."/>
            <person name="Anderson S."/>
            <person name="Arachi H."/>
            <person name="Azer M."/>
            <person name="Bachantsang P."/>
            <person name="Barry A."/>
            <person name="Bayul T."/>
            <person name="Berlin A."/>
            <person name="Bessette D."/>
            <person name="Bloom T."/>
            <person name="Blye J."/>
            <person name="Boguslavskiy L."/>
            <person name="Bonnet C."/>
            <person name="Boukhgalter B."/>
            <person name="Bourzgui I."/>
            <person name="Brown A."/>
            <person name="Cahill P."/>
            <person name="Channer S."/>
            <person name="Cheshatsang Y."/>
            <person name="Chuda L."/>
            <person name="Citroen M."/>
            <person name="Collymore A."/>
            <person name="Cooke P."/>
            <person name="Costello M."/>
            <person name="D'Aco K."/>
            <person name="Daza R."/>
            <person name="De Haan G."/>
            <person name="DeGray S."/>
            <person name="DeMaso C."/>
            <person name="Dhargay N."/>
            <person name="Dooley K."/>
            <person name="Dooley E."/>
            <person name="Doricent M."/>
            <person name="Dorje P."/>
            <person name="Dorjee K."/>
            <person name="Dupes A."/>
            <person name="Elong R."/>
            <person name="Falk J."/>
            <person name="Farina A."/>
            <person name="Faro S."/>
            <person name="Ferguson D."/>
            <person name="Fisher S."/>
            <person name="Foley C.D."/>
            <person name="Franke A."/>
            <person name="Friedrich D."/>
            <person name="Gadbois L."/>
            <person name="Gearin G."/>
            <person name="Gearin C.R."/>
            <person name="Giannoukos G."/>
            <person name="Goode T."/>
            <person name="Graham J."/>
            <person name="Grandbois E."/>
            <person name="Grewal S."/>
            <person name="Gyaltsen K."/>
            <person name="Hafez N."/>
            <person name="Hagos B."/>
            <person name="Hall J."/>
            <person name="Henson C."/>
            <person name="Hollinger A."/>
            <person name="Honan T."/>
            <person name="Huard M.D."/>
            <person name="Hughes L."/>
            <person name="Hurhula B."/>
            <person name="Husby M.E."/>
            <person name="Kamat A."/>
            <person name="Kanga B."/>
            <person name="Kashin S."/>
            <person name="Khazanovich D."/>
            <person name="Kisner P."/>
            <person name="Lance K."/>
            <person name="Lara M."/>
            <person name="Lee W."/>
            <person name="Lennon N."/>
            <person name="Letendre F."/>
            <person name="LeVine R."/>
            <person name="Lipovsky A."/>
            <person name="Liu X."/>
            <person name="Liu J."/>
            <person name="Liu S."/>
            <person name="Lokyitsang T."/>
            <person name="Lokyitsang Y."/>
            <person name="Lubonja R."/>
            <person name="Lui A."/>
            <person name="MacDonald P."/>
            <person name="Magnisalis V."/>
            <person name="Maru K."/>
            <person name="Matthews C."/>
            <person name="McCusker W."/>
            <person name="McDonough S."/>
            <person name="Mehta T."/>
            <person name="Meldrim J."/>
            <person name="Meneus L."/>
            <person name="Mihai O."/>
            <person name="Mihalev A."/>
            <person name="Mihova T."/>
            <person name="Mittelman R."/>
            <person name="Mlenga V."/>
            <person name="Montmayeur A."/>
            <person name="Mulrain L."/>
            <person name="Navidi A."/>
            <person name="Naylor J."/>
            <person name="Negash T."/>
            <person name="Nguyen T."/>
            <person name="Nguyen N."/>
            <person name="Nicol R."/>
            <person name="Norbu C."/>
            <person name="Norbu N."/>
            <person name="Novod N."/>
            <person name="O'Neill B."/>
            <person name="Osman S."/>
            <person name="Markiewicz E."/>
            <person name="Oyono O.L."/>
            <person name="Patti C."/>
            <person name="Phunkhang P."/>
            <person name="Pierre F."/>
            <person name="Priest M."/>
            <person name="Raghuraman S."/>
            <person name="Rege F."/>
            <person name="Reyes R."/>
            <person name="Rise C."/>
            <person name="Rogov P."/>
            <person name="Ross K."/>
            <person name="Ryan E."/>
            <person name="Settipalli S."/>
            <person name="Shea T."/>
            <person name="Sherpa N."/>
            <person name="Shi L."/>
            <person name="Shih D."/>
            <person name="Sparrow T."/>
            <person name="Spaulding J."/>
            <person name="Stalker J."/>
            <person name="Stange-Thomann N."/>
            <person name="Stavropoulos S."/>
            <person name="Stone C."/>
            <person name="Strader C."/>
            <person name="Tesfaye S."/>
            <person name="Thomson T."/>
            <person name="Thoulutsang Y."/>
            <person name="Thoulutsang D."/>
            <person name="Topham K."/>
            <person name="Topping I."/>
            <person name="Tsamla T."/>
            <person name="Vassiliev H."/>
            <person name="Vo A."/>
            <person name="Wangchuk T."/>
            <person name="Wangdi T."/>
            <person name="Weiand M."/>
            <person name="Wilkinson J."/>
            <person name="Wilson A."/>
            <person name="Yadav S."/>
            <person name="Young G."/>
            <person name="Yu Q."/>
            <person name="Zembek L."/>
            <person name="Zhong D."/>
            <person name="Zimmer A."/>
            <person name="Zwirko Z."/>
            <person name="Jaffe D.B."/>
            <person name="Alvarez P."/>
            <person name="Brockman W."/>
            <person name="Butler J."/>
            <person name="Chin C."/>
            <person name="Gnerre S."/>
            <person name="Grabherr M."/>
            <person name="Kleber M."/>
            <person name="Mauceli E."/>
            <person name="MacCallum I."/>
        </authorList>
    </citation>
    <scope>NUCLEOTIDE SEQUENCE [LARGE SCALE GENOMIC DNA]</scope>
    <source>
        <strain evidence="2">Tucson 15287-2541.00</strain>
    </source>
</reference>
<dbReference type="InParanoid" id="B4JLW8"/>
<dbReference type="AlphaFoldDB" id="B4JLW8"/>
<protein>
    <submittedName>
        <fullName evidence="1">GH24538</fullName>
    </submittedName>
</protein>
<accession>B4JLW8</accession>
<keyword evidence="2" id="KW-1185">Reference proteome</keyword>
<dbReference type="Proteomes" id="UP000001070">
    <property type="component" value="Unassembled WGS sequence"/>
</dbReference>
<evidence type="ECO:0000313" key="1">
    <source>
        <dbReference type="EMBL" id="EDV91729.1"/>
    </source>
</evidence>
<dbReference type="HOGENOM" id="CLU_2640691_0_0_1"/>
<dbReference type="EMBL" id="CH916371">
    <property type="protein sequence ID" value="EDV91729.1"/>
    <property type="molecule type" value="Genomic_DNA"/>
</dbReference>
<evidence type="ECO:0000313" key="2">
    <source>
        <dbReference type="Proteomes" id="UP000001070"/>
    </source>
</evidence>
<organism evidence="2">
    <name type="scientific">Drosophila grimshawi</name>
    <name type="common">Hawaiian fruit fly</name>
    <name type="synonym">Idiomyia grimshawi</name>
    <dbReference type="NCBI Taxonomy" id="7222"/>
    <lineage>
        <taxon>Eukaryota</taxon>
        <taxon>Metazoa</taxon>
        <taxon>Ecdysozoa</taxon>
        <taxon>Arthropoda</taxon>
        <taxon>Hexapoda</taxon>
        <taxon>Insecta</taxon>
        <taxon>Pterygota</taxon>
        <taxon>Neoptera</taxon>
        <taxon>Endopterygota</taxon>
        <taxon>Diptera</taxon>
        <taxon>Brachycera</taxon>
        <taxon>Muscomorpha</taxon>
        <taxon>Ephydroidea</taxon>
        <taxon>Drosophilidae</taxon>
        <taxon>Drosophila</taxon>
        <taxon>Hawaiian Drosophila</taxon>
    </lineage>
</organism>